<feature type="region of interest" description="Disordered" evidence="1">
    <location>
        <begin position="186"/>
        <end position="225"/>
    </location>
</feature>
<feature type="compositionally biased region" description="Polar residues" evidence="1">
    <location>
        <begin position="212"/>
        <end position="221"/>
    </location>
</feature>
<reference evidence="3 4" key="1">
    <citation type="journal article" date="2020" name="G3 (Bethesda)">
        <title>Improved Reference Genome for Cyclotella cryptica CCMP332, a Model for Cell Wall Morphogenesis, Salinity Adaptation, and Lipid Production in Diatoms (Bacillariophyta).</title>
        <authorList>
            <person name="Roberts W.R."/>
            <person name="Downey K.M."/>
            <person name="Ruck E.C."/>
            <person name="Traller J.C."/>
            <person name="Alverson A.J."/>
        </authorList>
    </citation>
    <scope>NUCLEOTIDE SEQUENCE [LARGE SCALE GENOMIC DNA]</scope>
    <source>
        <strain evidence="3 4">CCMP332</strain>
    </source>
</reference>
<dbReference type="PROSITE" id="PS50211">
    <property type="entry name" value="DENN"/>
    <property type="match status" value="1"/>
</dbReference>
<dbReference type="Gene3D" id="3.40.50.11500">
    <property type="match status" value="1"/>
</dbReference>
<feature type="region of interest" description="Disordered" evidence="1">
    <location>
        <begin position="88"/>
        <end position="114"/>
    </location>
</feature>
<feature type="compositionally biased region" description="Low complexity" evidence="1">
    <location>
        <begin position="186"/>
        <end position="197"/>
    </location>
</feature>
<feature type="compositionally biased region" description="Basic and acidic residues" evidence="1">
    <location>
        <begin position="199"/>
        <end position="211"/>
    </location>
</feature>
<dbReference type="Pfam" id="PF02141">
    <property type="entry name" value="DENN"/>
    <property type="match status" value="1"/>
</dbReference>
<feature type="compositionally biased region" description="Basic and acidic residues" evidence="1">
    <location>
        <begin position="133"/>
        <end position="145"/>
    </location>
</feature>
<evidence type="ECO:0000259" key="2">
    <source>
        <dbReference type="PROSITE" id="PS50211"/>
    </source>
</evidence>
<gene>
    <name evidence="3" type="ORF">HJC23_004945</name>
</gene>
<proteinExistence type="predicted"/>
<organism evidence="3 4">
    <name type="scientific">Cyclotella cryptica</name>
    <dbReference type="NCBI Taxonomy" id="29204"/>
    <lineage>
        <taxon>Eukaryota</taxon>
        <taxon>Sar</taxon>
        <taxon>Stramenopiles</taxon>
        <taxon>Ochrophyta</taxon>
        <taxon>Bacillariophyta</taxon>
        <taxon>Coscinodiscophyceae</taxon>
        <taxon>Thalassiosirophycidae</taxon>
        <taxon>Stephanodiscales</taxon>
        <taxon>Stephanodiscaceae</taxon>
        <taxon>Cyclotella</taxon>
    </lineage>
</organism>
<dbReference type="Proteomes" id="UP001516023">
    <property type="component" value="Unassembled WGS sequence"/>
</dbReference>
<evidence type="ECO:0000313" key="3">
    <source>
        <dbReference type="EMBL" id="KAL3790963.1"/>
    </source>
</evidence>
<comment type="caution">
    <text evidence="3">The sequence shown here is derived from an EMBL/GenBank/DDBJ whole genome shotgun (WGS) entry which is preliminary data.</text>
</comment>
<protein>
    <recommendedName>
        <fullName evidence="2">UDENN domain-containing protein</fullName>
    </recommendedName>
</protein>
<dbReference type="Gene3D" id="3.30.450.200">
    <property type="match status" value="1"/>
</dbReference>
<dbReference type="AlphaFoldDB" id="A0ABD3PSH0"/>
<dbReference type="InterPro" id="IPR005113">
    <property type="entry name" value="uDENN_dom"/>
</dbReference>
<dbReference type="SMART" id="SM00801">
    <property type="entry name" value="dDENN"/>
    <property type="match status" value="1"/>
</dbReference>
<dbReference type="PANTHER" id="PTHR12296:SF21">
    <property type="entry name" value="DENN DOMAIN-CONTAINING PROTEIN 3"/>
    <property type="match status" value="1"/>
</dbReference>
<name>A0ABD3PSH0_9STRA</name>
<feature type="domain" description="UDENN" evidence="2">
    <location>
        <begin position="222"/>
        <end position="706"/>
    </location>
</feature>
<dbReference type="SMART" id="SM00800">
    <property type="entry name" value="uDENN"/>
    <property type="match status" value="1"/>
</dbReference>
<dbReference type="Pfam" id="PF03456">
    <property type="entry name" value="uDENN"/>
    <property type="match status" value="1"/>
</dbReference>
<dbReference type="InterPro" id="IPR051696">
    <property type="entry name" value="DENN_Domain_GEFs"/>
</dbReference>
<dbReference type="InterPro" id="IPR001194">
    <property type="entry name" value="cDENN_dom"/>
</dbReference>
<dbReference type="PANTHER" id="PTHR12296">
    <property type="entry name" value="DENN DOMAIN-CONTAINING PROTEIN 4"/>
    <property type="match status" value="1"/>
</dbReference>
<dbReference type="SMART" id="SM00799">
    <property type="entry name" value="DENN"/>
    <property type="match status" value="1"/>
</dbReference>
<accession>A0ABD3PSH0</accession>
<dbReference type="InterPro" id="IPR037516">
    <property type="entry name" value="Tripartite_DENN"/>
</dbReference>
<keyword evidence="4" id="KW-1185">Reference proteome</keyword>
<sequence length="843" mass="95009">MTVGELKRELIELGDSSFVFNDQDELMAALASARRMSGMNGASSLPPPISIKSSLKKKVHTSPAIIPTIHEESETKHVHVKSGLTSYKNRFGQRSKESGGIKSKKNAHRSGIEQNDESVRLVEYFVVVSSKPSGKDPREIEKDTPPDPLVDELDTRTEMRYGCRSAHLPGGQVHVDHVHLSSIGFHSTSSTSSTCSSDDFDKSSRGYDTNDMRPTSTNFSGVSEPKSKFRGDLLTSCVLEPVITARYPAEDRPQHPLNPKLPQFCHPEGSEFIYPTTEYKMPRIHHFVLTDSNAGKLYGTCLTVYEEFDQGATEDSKEVGKKKTTYYTPRVLCVLSVWPYLTAFRRYLTQLYRLATTTDVMEAPIERYVVNICEEVPAPPPGAFEVQLTILNNIIRFWAPPAQQPIAYVGLPFKALFECLDIGNVLFVWYSLACEHKVLLVSDQLSLLTVCAEILCSLLFPMKWSHLYIPVLPRSLSAMLDAPMPYLCGISRENFQYAIGDIGDDTIVVDLDRNMITLGSDPVDLPPLPHKHRVKLENALEKNVGHVFWHARGMTKEDATLIIHSSDEDHISEVLSNAHSLWNEKIRSVDEAFNLAHAPDSTSMLHIDDANVDPGSVGKQSKWDAVQEAFLRFYITALKDYRKFLPKGDQPANSSWRGDKSGLRFRADDFVAAQRRDFQPFLEELMSTQQFDDFITKRIYTSDEPDVIFFDKSIDAKKNKGLLSRKKADTNYLHSANAHRELQQYVSIPPNRDGVPSSVSTKIGGNGYPIYHYPIWPATFDASLFCEPRPVPKNIAREFERRAELKQKLTTIAREIRAERKLGDEPRSVLSVMAREIKAERSF</sequence>
<dbReference type="GO" id="GO:0005737">
    <property type="term" value="C:cytoplasm"/>
    <property type="evidence" value="ECO:0007669"/>
    <property type="project" value="UniProtKB-ARBA"/>
</dbReference>
<evidence type="ECO:0000313" key="4">
    <source>
        <dbReference type="Proteomes" id="UP001516023"/>
    </source>
</evidence>
<dbReference type="EMBL" id="JABMIG020000120">
    <property type="protein sequence ID" value="KAL3790963.1"/>
    <property type="molecule type" value="Genomic_DNA"/>
</dbReference>
<dbReference type="InterPro" id="IPR043153">
    <property type="entry name" value="DENN_C"/>
</dbReference>
<feature type="region of interest" description="Disordered" evidence="1">
    <location>
        <begin position="131"/>
        <end position="152"/>
    </location>
</feature>
<dbReference type="Pfam" id="PF03455">
    <property type="entry name" value="dDENN"/>
    <property type="match status" value="1"/>
</dbReference>
<evidence type="ECO:0000256" key="1">
    <source>
        <dbReference type="SAM" id="MobiDB-lite"/>
    </source>
</evidence>
<dbReference type="InterPro" id="IPR005112">
    <property type="entry name" value="dDENN_dom"/>
</dbReference>